<organism evidence="2 3">
    <name type="scientific">Candidatus Scatavimonas merdigallinarum</name>
    <dbReference type="NCBI Taxonomy" id="2840914"/>
    <lineage>
        <taxon>Bacteria</taxon>
        <taxon>Bacillati</taxon>
        <taxon>Bacillota</taxon>
        <taxon>Clostridia</taxon>
        <taxon>Eubacteriales</taxon>
        <taxon>Oscillospiraceae</taxon>
        <taxon>Oscillospiraceae incertae sedis</taxon>
        <taxon>Candidatus Scatavimonas</taxon>
    </lineage>
</organism>
<evidence type="ECO:0000256" key="1">
    <source>
        <dbReference type="SAM" id="MobiDB-lite"/>
    </source>
</evidence>
<dbReference type="AlphaFoldDB" id="A0A9D0ZIC1"/>
<reference evidence="2" key="2">
    <citation type="journal article" date="2021" name="PeerJ">
        <title>Extensive microbial diversity within the chicken gut microbiome revealed by metagenomics and culture.</title>
        <authorList>
            <person name="Gilroy R."/>
            <person name="Ravi A."/>
            <person name="Getino M."/>
            <person name="Pursley I."/>
            <person name="Horton D.L."/>
            <person name="Alikhan N.F."/>
            <person name="Baker D."/>
            <person name="Gharbi K."/>
            <person name="Hall N."/>
            <person name="Watson M."/>
            <person name="Adriaenssens E.M."/>
            <person name="Foster-Nyarko E."/>
            <person name="Jarju S."/>
            <person name="Secka A."/>
            <person name="Antonio M."/>
            <person name="Oren A."/>
            <person name="Chaudhuri R.R."/>
            <person name="La Ragione R."/>
            <person name="Hildebrand F."/>
            <person name="Pallen M.J."/>
        </authorList>
    </citation>
    <scope>NUCLEOTIDE SEQUENCE</scope>
    <source>
        <strain evidence="2">ChiSjej1B19-3389</strain>
    </source>
</reference>
<proteinExistence type="predicted"/>
<protein>
    <submittedName>
        <fullName evidence="2">Serine/threonine protein phosphatase</fullName>
    </submittedName>
</protein>
<gene>
    <name evidence="2" type="ORF">IAD32_07965</name>
</gene>
<name>A0A9D0ZIC1_9FIRM</name>
<reference evidence="2" key="1">
    <citation type="submission" date="2020-10" db="EMBL/GenBank/DDBJ databases">
        <authorList>
            <person name="Gilroy R."/>
        </authorList>
    </citation>
    <scope>NUCLEOTIDE SEQUENCE</scope>
    <source>
        <strain evidence="2">ChiSjej1B19-3389</strain>
    </source>
</reference>
<feature type="compositionally biased region" description="Basic and acidic residues" evidence="1">
    <location>
        <begin position="377"/>
        <end position="388"/>
    </location>
</feature>
<dbReference type="Proteomes" id="UP000886787">
    <property type="component" value="Unassembled WGS sequence"/>
</dbReference>
<accession>A0A9D0ZIC1</accession>
<dbReference type="EMBL" id="DVFW01000042">
    <property type="protein sequence ID" value="HIQ81198.1"/>
    <property type="molecule type" value="Genomic_DNA"/>
</dbReference>
<evidence type="ECO:0000313" key="2">
    <source>
        <dbReference type="EMBL" id="HIQ81198.1"/>
    </source>
</evidence>
<sequence>MGLIDRRKKKKQTFSAVQTACTERRSVHPFTEFNGYIPLKTAQHGLYAAMREAIPIVDAAILKTVRLVGDFTVECQSLQAQRQLADFLKNVQVGGCSRGIVPFLSSYLEQMLTYGTAAGEIVLSADGRSIGALYNADLDNIALRAEQNPLEATVYCRDETGRCIPAPYQALLCVTPLNPRPGALTGTSVLSGLPFVSGILLKILHTIGLNWERVGNVRFAVTYKPSGDVSERAFTKERAQQIADQWGKAMRNTGQISDFISVGDVNIRVIGADNQVLDSEVPVRQILEQIVAKLSIPPFLLGLSWSSTERMSSQQADILTSELEYYRNLLNPVICKICSLWLRLHGFEETFEVCWNNINLQDEVELANARLLRAQAEKTEQETQEGMKNETGTNYQERGAGA</sequence>
<evidence type="ECO:0000313" key="3">
    <source>
        <dbReference type="Proteomes" id="UP000886787"/>
    </source>
</evidence>
<feature type="region of interest" description="Disordered" evidence="1">
    <location>
        <begin position="377"/>
        <end position="402"/>
    </location>
</feature>
<comment type="caution">
    <text evidence="2">The sequence shown here is derived from an EMBL/GenBank/DDBJ whole genome shotgun (WGS) entry which is preliminary data.</text>
</comment>